<evidence type="ECO:0000313" key="2">
    <source>
        <dbReference type="Proteomes" id="UP001239215"/>
    </source>
</evidence>
<dbReference type="SUPFAM" id="SSF55729">
    <property type="entry name" value="Acyl-CoA N-acyltransferases (Nat)"/>
    <property type="match status" value="1"/>
</dbReference>
<evidence type="ECO:0000313" key="1">
    <source>
        <dbReference type="EMBL" id="MDQ1105996.1"/>
    </source>
</evidence>
<gene>
    <name evidence="1" type="ORF">QE405_003280</name>
</gene>
<dbReference type="RefSeq" id="WP_307202745.1">
    <property type="nucleotide sequence ID" value="NZ_JAUTAN010000001.1"/>
</dbReference>
<dbReference type="AlphaFoldDB" id="A0AAJ1X2L7"/>
<reference evidence="1" key="1">
    <citation type="submission" date="2023-07" db="EMBL/GenBank/DDBJ databases">
        <title>Functional and genomic diversity of the sorghum phyllosphere microbiome.</title>
        <authorList>
            <person name="Shade A."/>
        </authorList>
    </citation>
    <scope>NUCLEOTIDE SEQUENCE</scope>
    <source>
        <strain evidence="1">SORGH_AS_1067</strain>
    </source>
</reference>
<dbReference type="Gene3D" id="3.40.630.30">
    <property type="match status" value="1"/>
</dbReference>
<comment type="caution">
    <text evidence="1">The sequence shown here is derived from an EMBL/GenBank/DDBJ whole genome shotgun (WGS) entry which is preliminary data.</text>
</comment>
<dbReference type="Proteomes" id="UP001239215">
    <property type="component" value="Unassembled WGS sequence"/>
</dbReference>
<sequence>MSGAERVAVRVERRSALGASPEEVARLYGLYEAAFGPLRVLAAARHVLTHEEFAEEMADERVDKYVAIDPDGAIVGISTFTNQLDAIVWISPEYYAARFPEESARSAVYYLGFTLVDPRFHRHRAFESMVETIVERLRAEQAVCVWDMCSFNRDQLQLEAGIVAILDRSGGATMSTLDTQTYVAADFQGR</sequence>
<name>A0AAJ1X2L7_9ACTN</name>
<dbReference type="EMBL" id="JAUTAN010000001">
    <property type="protein sequence ID" value="MDQ1105996.1"/>
    <property type="molecule type" value="Genomic_DNA"/>
</dbReference>
<accession>A0AAJ1X2L7</accession>
<dbReference type="InterPro" id="IPR016181">
    <property type="entry name" value="Acyl_CoA_acyltransferase"/>
</dbReference>
<proteinExistence type="predicted"/>
<organism evidence="1 2">
    <name type="scientific">Nocardioides zeae</name>
    <dbReference type="NCBI Taxonomy" id="1457234"/>
    <lineage>
        <taxon>Bacteria</taxon>
        <taxon>Bacillati</taxon>
        <taxon>Actinomycetota</taxon>
        <taxon>Actinomycetes</taxon>
        <taxon>Propionibacteriales</taxon>
        <taxon>Nocardioidaceae</taxon>
        <taxon>Nocardioides</taxon>
    </lineage>
</organism>
<protein>
    <submittedName>
        <fullName evidence="1">Uncharacterized protein</fullName>
    </submittedName>
</protein>